<feature type="compositionally biased region" description="Acidic residues" evidence="1">
    <location>
        <begin position="326"/>
        <end position="337"/>
    </location>
</feature>
<organism evidence="2 3">
    <name type="scientific">Choiromyces venosus 120613-1</name>
    <dbReference type="NCBI Taxonomy" id="1336337"/>
    <lineage>
        <taxon>Eukaryota</taxon>
        <taxon>Fungi</taxon>
        <taxon>Dikarya</taxon>
        <taxon>Ascomycota</taxon>
        <taxon>Pezizomycotina</taxon>
        <taxon>Pezizomycetes</taxon>
        <taxon>Pezizales</taxon>
        <taxon>Tuberaceae</taxon>
        <taxon>Choiromyces</taxon>
    </lineage>
</organism>
<proteinExistence type="predicted"/>
<dbReference type="Proteomes" id="UP000276215">
    <property type="component" value="Unassembled WGS sequence"/>
</dbReference>
<evidence type="ECO:0000313" key="2">
    <source>
        <dbReference type="EMBL" id="RPB04969.1"/>
    </source>
</evidence>
<evidence type="ECO:0000313" key="3">
    <source>
        <dbReference type="Proteomes" id="UP000276215"/>
    </source>
</evidence>
<evidence type="ECO:0000256" key="1">
    <source>
        <dbReference type="SAM" id="MobiDB-lite"/>
    </source>
</evidence>
<gene>
    <name evidence="2" type="ORF">L873DRAFT_1840235</name>
</gene>
<keyword evidence="3" id="KW-1185">Reference proteome</keyword>
<feature type="region of interest" description="Disordered" evidence="1">
    <location>
        <begin position="307"/>
        <end position="342"/>
    </location>
</feature>
<dbReference type="OrthoDB" id="3439494at2759"/>
<sequence length="357" mass="40200">MASTAVKMFDVNPSSIRTRQLHRHHQERNSRGIFNSHGGNNLILTNAQEQAVSRFCLEQLEMCFGATPSILYATICHLRQQEKKNPPSLRWFQLWIKKIPHLHSIKTKPIAQTRITTHSEEDVKDFFVEYQNTVSKYGIKRAKYIFNMDESGVRIGCPTGEIIIVLIQVKELYTASLENHKSLTIIETICADGREPPPLVIICPGEKIMENCIQDNLTGAEKARKQQVKAIQIRGEIVPAEMLVTIPYPERDPSPEDLESLQAPPDLLQALLLLEPTPSSATSTIDPQLLALDFEEEDIEIYTNRREAEQRYTTESTSGENSFTVDDGEDLTGESDSDSSCISSDSIIRNANFVSLN</sequence>
<evidence type="ECO:0008006" key="4">
    <source>
        <dbReference type="Google" id="ProtNLM"/>
    </source>
</evidence>
<accession>A0A3N4K6H6</accession>
<dbReference type="AlphaFoldDB" id="A0A3N4K6H6"/>
<dbReference type="EMBL" id="ML120355">
    <property type="protein sequence ID" value="RPB04969.1"/>
    <property type="molecule type" value="Genomic_DNA"/>
</dbReference>
<reference evidence="2 3" key="1">
    <citation type="journal article" date="2018" name="Nat. Ecol. Evol.">
        <title>Pezizomycetes genomes reveal the molecular basis of ectomycorrhizal truffle lifestyle.</title>
        <authorList>
            <person name="Murat C."/>
            <person name="Payen T."/>
            <person name="Noel B."/>
            <person name="Kuo A."/>
            <person name="Morin E."/>
            <person name="Chen J."/>
            <person name="Kohler A."/>
            <person name="Krizsan K."/>
            <person name="Balestrini R."/>
            <person name="Da Silva C."/>
            <person name="Montanini B."/>
            <person name="Hainaut M."/>
            <person name="Levati E."/>
            <person name="Barry K.W."/>
            <person name="Belfiori B."/>
            <person name="Cichocki N."/>
            <person name="Clum A."/>
            <person name="Dockter R.B."/>
            <person name="Fauchery L."/>
            <person name="Guy J."/>
            <person name="Iotti M."/>
            <person name="Le Tacon F."/>
            <person name="Lindquist E.A."/>
            <person name="Lipzen A."/>
            <person name="Malagnac F."/>
            <person name="Mello A."/>
            <person name="Molinier V."/>
            <person name="Miyauchi S."/>
            <person name="Poulain J."/>
            <person name="Riccioni C."/>
            <person name="Rubini A."/>
            <person name="Sitrit Y."/>
            <person name="Splivallo R."/>
            <person name="Traeger S."/>
            <person name="Wang M."/>
            <person name="Zifcakova L."/>
            <person name="Wipf D."/>
            <person name="Zambonelli A."/>
            <person name="Paolocci F."/>
            <person name="Nowrousian M."/>
            <person name="Ottonello S."/>
            <person name="Baldrian P."/>
            <person name="Spatafora J.W."/>
            <person name="Henrissat B."/>
            <person name="Nagy L.G."/>
            <person name="Aury J.M."/>
            <person name="Wincker P."/>
            <person name="Grigoriev I.V."/>
            <person name="Bonfante P."/>
            <person name="Martin F.M."/>
        </authorList>
    </citation>
    <scope>NUCLEOTIDE SEQUENCE [LARGE SCALE GENOMIC DNA]</scope>
    <source>
        <strain evidence="2 3">120613-1</strain>
    </source>
</reference>
<feature type="compositionally biased region" description="Polar residues" evidence="1">
    <location>
        <begin position="313"/>
        <end position="324"/>
    </location>
</feature>
<protein>
    <recommendedName>
        <fullName evidence="4">DDE-1 domain-containing protein</fullName>
    </recommendedName>
</protein>
<name>A0A3N4K6H6_9PEZI</name>